<accession>A0A942E2I3</accession>
<dbReference type="AlphaFoldDB" id="A0A942E2I3"/>
<name>A0A942E2I3_9HYPH</name>
<evidence type="ECO:0000313" key="1">
    <source>
        <dbReference type="EMBL" id="MBS3652619.1"/>
    </source>
</evidence>
<comment type="caution">
    <text evidence="1">The sequence shown here is derived from an EMBL/GenBank/DDBJ whole genome shotgun (WGS) entry which is preliminary data.</text>
</comment>
<dbReference type="Proteomes" id="UP000680348">
    <property type="component" value="Unassembled WGS sequence"/>
</dbReference>
<keyword evidence="2" id="KW-1185">Reference proteome</keyword>
<reference evidence="1" key="1">
    <citation type="submission" date="2021-04" db="EMBL/GenBank/DDBJ databases">
        <title>Pseudaminobacter soli sp. nov., isolated from paddy soil contaminated by heavy metals.</title>
        <authorList>
            <person name="Zhang K."/>
        </authorList>
    </citation>
    <scope>NUCLEOTIDE SEQUENCE</scope>
    <source>
        <strain evidence="1">19-2017</strain>
    </source>
</reference>
<evidence type="ECO:0000313" key="2">
    <source>
        <dbReference type="Proteomes" id="UP000680348"/>
    </source>
</evidence>
<gene>
    <name evidence="1" type="ORF">KEU06_29025</name>
</gene>
<proteinExistence type="predicted"/>
<protein>
    <submittedName>
        <fullName evidence="1">Uncharacterized protein</fullName>
    </submittedName>
</protein>
<sequence length="301" mass="33609">MVFRRRPQWVGNGLAGFGRLLRESCPSPDQRPSAGKRPREWRQVIELLHDPGRPISELAAAVERAADASLSRAADDPAFVEAFYRLLQIPDAVKSSNVQEKLVGLGIHVPLSPTLDDVLVGFDQALEVARRRRQRGVTDFGLIAKASAISALKSLVHERAPTLWEASAKDDLATIATFASTKGFGDLARRFFTNMLESHLNYFLDRETPRHIGVGRRLKSIGDLASFDLAIRRHCEETTVIMHRFAQDWLGKNRFHLGKELDREDARDFASYAFAKIRTEMSACESACNFDPVAGRIGVQN</sequence>
<dbReference type="RefSeq" id="WP_210320380.1">
    <property type="nucleotide sequence ID" value="NZ_JABVCF010000040.1"/>
</dbReference>
<dbReference type="EMBL" id="JAGWCR010000040">
    <property type="protein sequence ID" value="MBS3652619.1"/>
    <property type="molecule type" value="Genomic_DNA"/>
</dbReference>
<organism evidence="1 2">
    <name type="scientific">Pseudaminobacter soli</name>
    <name type="common">ex Zhang et al. 2022</name>
    <dbReference type="NCBI Taxonomy" id="2831468"/>
    <lineage>
        <taxon>Bacteria</taxon>
        <taxon>Pseudomonadati</taxon>
        <taxon>Pseudomonadota</taxon>
        <taxon>Alphaproteobacteria</taxon>
        <taxon>Hyphomicrobiales</taxon>
        <taxon>Phyllobacteriaceae</taxon>
        <taxon>Pseudaminobacter</taxon>
    </lineage>
</organism>